<protein>
    <submittedName>
        <fullName evidence="1">Uncharacterized protein</fullName>
    </submittedName>
</protein>
<proteinExistence type="predicted"/>
<accession>A0A1E3A3A4</accession>
<dbReference type="EMBL" id="MCGH01000003">
    <property type="protein sequence ID" value="ODM03255.1"/>
    <property type="molecule type" value="Genomic_DNA"/>
</dbReference>
<reference evidence="1 2" key="1">
    <citation type="submission" date="2016-07" db="EMBL/GenBank/DDBJ databases">
        <title>Characterization of isolates of Eisenbergiella tayi derived from blood cultures, using whole genome sequencing.</title>
        <authorList>
            <person name="Burdz T."/>
            <person name="Wiebe D."/>
            <person name="Huynh C."/>
            <person name="Bernard K."/>
        </authorList>
    </citation>
    <scope>NUCLEOTIDE SEQUENCE [LARGE SCALE GENOMIC DNA]</scope>
    <source>
        <strain evidence="1 2">NML 110608</strain>
    </source>
</reference>
<organism evidence="1 2">
    <name type="scientific">Eisenbergiella tayi</name>
    <dbReference type="NCBI Taxonomy" id="1432052"/>
    <lineage>
        <taxon>Bacteria</taxon>
        <taxon>Bacillati</taxon>
        <taxon>Bacillota</taxon>
        <taxon>Clostridia</taxon>
        <taxon>Lachnospirales</taxon>
        <taxon>Lachnospiraceae</taxon>
        <taxon>Eisenbergiella</taxon>
    </lineage>
</organism>
<dbReference type="AlphaFoldDB" id="A0A1E3A3A4"/>
<gene>
    <name evidence="1" type="ORF">BEI61_04050</name>
</gene>
<dbReference type="Proteomes" id="UP000094067">
    <property type="component" value="Unassembled WGS sequence"/>
</dbReference>
<evidence type="ECO:0000313" key="2">
    <source>
        <dbReference type="Proteomes" id="UP000094067"/>
    </source>
</evidence>
<comment type="caution">
    <text evidence="1">The sequence shown here is derived from an EMBL/GenBank/DDBJ whole genome shotgun (WGS) entry which is preliminary data.</text>
</comment>
<name>A0A1E3A3A4_9FIRM</name>
<dbReference type="RefSeq" id="WP_069153780.1">
    <property type="nucleotide sequence ID" value="NZ_MCGH01000003.1"/>
</dbReference>
<sequence>MSDIFTYEIHKGDLISRWMLSPLKEEHYRSRPEPYPSSYGVNMPWREAVSPVRVQYVEERPFEREEVEFLPCGEVYFPFETEKVERSAFWKLPTKVTFGAQLELETAAGGEYPFRLMTCGGAKVFVDGEKQAEFYSYLRNEERETECFVTLKQGKNTLYILTNELAERDTSLSFKLRYMGEQSLKAYLPCAADLEALDRTRKLLSGIYLRRFNYQDTDIELDFMEPAGDELTVSVEMVFYDSHADPVSREKTVTIHPGEKAIPIGDLVSRRVGMVAVTVRTCVGDVKLNRVLNFEYYDETAMPDSGIGTAAERKQAAIRFMAENGLDNLAKALALRIMGGHEALVKRIWEKELSCIRQREDCADFRLPALFHAYHSPLFTGEEKESIKQVLLDFRYWTDEPGNDVMWFFSENHALLFHTAEYLAGGLFEQEIFTNSGMTGAMHKRKAERLLKIWFRNFLSYGFNEWNSPVYIPIDMTGFFALYDLASDEEIRKLAKKALDKAFSILGINSFKGVVAASYGRIYFKNLIGRRTSESTALNFIANGEGYLGQHTLVTLMFALSSYEPPAEVMESYHVPAEGRITESAEGEEKVHLYSYRTPDYVMGSVLDYHPGEPGSQEHVLQVMIKDCDTQIWINHPGEAVYFGEGRPGYFAGNGTLPLIRQDKNCAVAEFHLLGQEVQYTHAFCPLEQFSEWRLEGRWLFLKKDNICAAVYADNGIWITDKGPLKNYELVSPGKDNVWKILVEEESVYGSFEKFIHKLHQNGGKER</sequence>
<dbReference type="PATRIC" id="fig|1432052.4.peg.4479"/>
<evidence type="ECO:0000313" key="1">
    <source>
        <dbReference type="EMBL" id="ODM03255.1"/>
    </source>
</evidence>